<protein>
    <submittedName>
        <fullName evidence="1">Uncharacterized protein</fullName>
    </submittedName>
</protein>
<organism evidence="1 2">
    <name type="scientific">Artemia franciscana</name>
    <name type="common">Brine shrimp</name>
    <name type="synonym">Artemia sanfranciscana</name>
    <dbReference type="NCBI Taxonomy" id="6661"/>
    <lineage>
        <taxon>Eukaryota</taxon>
        <taxon>Metazoa</taxon>
        <taxon>Ecdysozoa</taxon>
        <taxon>Arthropoda</taxon>
        <taxon>Crustacea</taxon>
        <taxon>Branchiopoda</taxon>
        <taxon>Anostraca</taxon>
        <taxon>Artemiidae</taxon>
        <taxon>Artemia</taxon>
    </lineage>
</organism>
<proteinExistence type="predicted"/>
<keyword evidence="2" id="KW-1185">Reference proteome</keyword>
<accession>A0AA88IP64</accession>
<gene>
    <name evidence="1" type="ORF">QYM36_001572</name>
</gene>
<dbReference type="InterPro" id="IPR052958">
    <property type="entry name" value="IFN-induced_PKR_regulator"/>
</dbReference>
<dbReference type="PANTHER" id="PTHR46289:SF17">
    <property type="entry name" value="HAT C-TERMINAL DIMERISATION DOMAIN-CONTAINING PROTEIN"/>
    <property type="match status" value="1"/>
</dbReference>
<evidence type="ECO:0000313" key="1">
    <source>
        <dbReference type="EMBL" id="KAK2725167.1"/>
    </source>
</evidence>
<dbReference type="AlphaFoldDB" id="A0AA88IP64"/>
<dbReference type="EMBL" id="JAVRJZ010000003">
    <property type="protein sequence ID" value="KAK2725167.1"/>
    <property type="molecule type" value="Genomic_DNA"/>
</dbReference>
<comment type="caution">
    <text evidence="1">The sequence shown here is derived from an EMBL/GenBank/DDBJ whole genome shotgun (WGS) entry which is preliminary data.</text>
</comment>
<reference evidence="1" key="1">
    <citation type="submission" date="2023-07" db="EMBL/GenBank/DDBJ databases">
        <title>Chromosome-level genome assembly of Artemia franciscana.</title>
        <authorList>
            <person name="Jo E."/>
        </authorList>
    </citation>
    <scope>NUCLEOTIDE SEQUENCE</scope>
    <source>
        <tissue evidence="1">Whole body</tissue>
    </source>
</reference>
<sequence length="195" mass="22284">MTRLCETRWVERHDSVMYFLELCLLKLRSRETLEENINAETSAKVSQTLDVMNQSEFVMCLHVIKELSCLTLPLCKTFQSADCDLAAACRHVKTVLSRTMTIRQNYVATFAPLFDKGRSSATTLGLEMTHPTTRGGRKSNLDDPDFLTHYKTSLFIPFLDYFISELKQGFELYQNLLSHLSILVPLKIVSVDPKP</sequence>
<name>A0AA88IP64_ARTSF</name>
<dbReference type="Proteomes" id="UP001187531">
    <property type="component" value="Unassembled WGS sequence"/>
</dbReference>
<dbReference type="PANTHER" id="PTHR46289">
    <property type="entry name" value="52 KDA REPRESSOR OF THE INHIBITOR OF THE PROTEIN KINASE-LIKE PROTEIN-RELATED"/>
    <property type="match status" value="1"/>
</dbReference>
<evidence type="ECO:0000313" key="2">
    <source>
        <dbReference type="Proteomes" id="UP001187531"/>
    </source>
</evidence>